<evidence type="ECO:0000313" key="3">
    <source>
        <dbReference type="EMBL" id="USG64993.1"/>
    </source>
</evidence>
<name>A0ABY4WCU5_9BACL</name>
<dbReference type="Gene3D" id="1.25.40.10">
    <property type="entry name" value="Tetratricopeptide repeat domain"/>
    <property type="match status" value="1"/>
</dbReference>
<feature type="domain" description="DUF3298" evidence="2">
    <location>
        <begin position="759"/>
        <end position="832"/>
    </location>
</feature>
<dbReference type="PANTHER" id="PTHR37841:SF1">
    <property type="entry name" value="DUF3298 DOMAIN-CONTAINING PROTEIN"/>
    <property type="match status" value="1"/>
</dbReference>
<dbReference type="Pfam" id="PF11738">
    <property type="entry name" value="DUF3298"/>
    <property type="match status" value="1"/>
</dbReference>
<feature type="region of interest" description="Disordered" evidence="1">
    <location>
        <begin position="104"/>
        <end position="133"/>
    </location>
</feature>
<dbReference type="InterPro" id="IPR011990">
    <property type="entry name" value="TPR-like_helical_dom_sf"/>
</dbReference>
<feature type="compositionally biased region" description="Basic and acidic residues" evidence="1">
    <location>
        <begin position="104"/>
        <end position="115"/>
    </location>
</feature>
<dbReference type="InterPro" id="IPR021729">
    <property type="entry name" value="DUF3298"/>
</dbReference>
<evidence type="ECO:0000313" key="4">
    <source>
        <dbReference type="Proteomes" id="UP001056500"/>
    </source>
</evidence>
<protein>
    <submittedName>
        <fullName evidence="3">WG repeat-containing protein</fullName>
    </submittedName>
</protein>
<accession>A0ABY4WCU5</accession>
<sequence length="850" mass="95262">MMWDKNVEEMVHALLPIGAKILGTAPTRFVQMCDLDGDGEEELAGAYRWVGETFVTVWKRGEEGWYTVQTISSRRAQITHFHTAPVTSKKRSQLIIGWQPVEEKKPVETDAKTEATESPFPSQHKSQSEQNTAPSRLAVYEWTSHGFTDRVRRPLTFHLMEVGDLEAIAGADGMSEIVLWQQTDGDALHANVYRWNGEYFIEANDQYPVYFQKMADYYQTQTKEYPDDPLNWYRLACAQQKANQPAQAVASMEAAVKLRPSAWKSWEPFVRLIRTELERRATTPLFPASVKSAEGVKWGYIDSAGRFIITPSYGYAESFQDNGLAIVQVKNRSGLINTLGLFVVSPIYQTITPFSEGRAVVLDDRGFQVIDEQGNILTAAPYSFIGSFKEGRAVFNQRGEQGKYLYGYLDRSGKEAIPGQYLAANDFQDGKAVVEVKEGEHALIDRSGKVLQSYPYAYVGPMGDGLLAFSESLDGPKGYLDETGKVVISPQFSVALPFEEGKAVVNASKDFSENLYGLIDKSGSYLIPPKYNDIQLLGEGRAAVGKALNPGKPYFGSIYAIADTNGPLLTDFLYTEVAEYKEGVASVTDGTRTFFIDRNGQIVKNLPVVAGRGTLTLKGGVVRADIDQRVAYYDRSGNIIWKQNTIIPLKEPYRVIEHKYAPNKDYLVYYPEIKGMANRAAQEAVNQRLKELSQIKPIERNVQLDASYFGDFSVSFFKNRLVQLELTGYNYPFGAAHGMPTKYYVPIDLVSGTIYSLKALFKPGSDYVSVLSEIVAKQIKNDPQYSYVFEGSYKGISADQPFYVKEDALYLYFAPYEIAPYAAGFPTFRIPFPQISSIIDENGEFWKAFH</sequence>
<dbReference type="SUPFAM" id="SSF69360">
    <property type="entry name" value="Cell wall binding repeat"/>
    <property type="match status" value="1"/>
</dbReference>
<proteinExistence type="predicted"/>
<dbReference type="PANTHER" id="PTHR37841">
    <property type="entry name" value="GLR2918 PROTEIN"/>
    <property type="match status" value="1"/>
</dbReference>
<dbReference type="InterPro" id="IPR032774">
    <property type="entry name" value="WG_beta_rep"/>
</dbReference>
<evidence type="ECO:0000259" key="2">
    <source>
        <dbReference type="Pfam" id="PF11738"/>
    </source>
</evidence>
<dbReference type="Gene3D" id="3.30.565.40">
    <property type="entry name" value="Fervidobacterium nodosum Rt17-B1 like"/>
    <property type="match status" value="1"/>
</dbReference>
<dbReference type="Proteomes" id="UP001056500">
    <property type="component" value="Chromosome"/>
</dbReference>
<gene>
    <name evidence="3" type="ORF">NDK47_23180</name>
</gene>
<feature type="compositionally biased region" description="Polar residues" evidence="1">
    <location>
        <begin position="119"/>
        <end position="133"/>
    </location>
</feature>
<reference evidence="3" key="1">
    <citation type="submission" date="2022-06" db="EMBL/GenBank/DDBJ databases">
        <title>Genome sequencing of Brevibacillus sp. BB3-R1.</title>
        <authorList>
            <person name="Heo J."/>
            <person name="Lee D."/>
            <person name="Won M."/>
            <person name="Han B.-H."/>
            <person name="Hong S.-B."/>
            <person name="Kwon S.-W."/>
        </authorList>
    </citation>
    <scope>NUCLEOTIDE SEQUENCE</scope>
    <source>
        <strain evidence="3">BB3-R1</strain>
    </source>
</reference>
<keyword evidence="4" id="KW-1185">Reference proteome</keyword>
<organism evidence="3 4">
    <name type="scientific">Brevibacillus ruminantium</name>
    <dbReference type="NCBI Taxonomy" id="2950604"/>
    <lineage>
        <taxon>Bacteria</taxon>
        <taxon>Bacillati</taxon>
        <taxon>Bacillota</taxon>
        <taxon>Bacilli</taxon>
        <taxon>Bacillales</taxon>
        <taxon>Paenibacillaceae</taxon>
        <taxon>Brevibacillus</taxon>
    </lineage>
</organism>
<dbReference type="Gene3D" id="3.90.640.20">
    <property type="entry name" value="Heat-shock cognate protein, ATPase"/>
    <property type="match status" value="1"/>
</dbReference>
<dbReference type="Pfam" id="PF14903">
    <property type="entry name" value="WG_beta_rep"/>
    <property type="match status" value="6"/>
</dbReference>
<dbReference type="InterPro" id="IPR037126">
    <property type="entry name" value="PdaC/RsiV-like_sf"/>
</dbReference>
<dbReference type="SUPFAM" id="SSF48452">
    <property type="entry name" value="TPR-like"/>
    <property type="match status" value="1"/>
</dbReference>
<dbReference type="RefSeq" id="WP_251872100.1">
    <property type="nucleotide sequence ID" value="NZ_CP098755.1"/>
</dbReference>
<dbReference type="EMBL" id="CP098755">
    <property type="protein sequence ID" value="USG64993.1"/>
    <property type="molecule type" value="Genomic_DNA"/>
</dbReference>
<evidence type="ECO:0000256" key="1">
    <source>
        <dbReference type="SAM" id="MobiDB-lite"/>
    </source>
</evidence>